<sequence>MTTDRNGVETARADLAATIDAIQYKLNVPARASERFRRLRDENPLALVGLAVGVAVVVGGAVWGIVAASRR</sequence>
<evidence type="ECO:0000256" key="1">
    <source>
        <dbReference type="SAM" id="Phobius"/>
    </source>
</evidence>
<protein>
    <submittedName>
        <fullName evidence="2">DUF3618 domain-containing protein</fullName>
    </submittedName>
</protein>
<name>A0A7G6YC73_9MICO</name>
<keyword evidence="1" id="KW-0812">Transmembrane</keyword>
<accession>A0A7G6YC73</accession>
<proteinExistence type="predicted"/>
<dbReference type="InterPro" id="IPR022062">
    <property type="entry name" value="DUF3618"/>
</dbReference>
<dbReference type="KEGG" id="lse:F1C12_13820"/>
<evidence type="ECO:0000313" key="3">
    <source>
        <dbReference type="Proteomes" id="UP000515511"/>
    </source>
</evidence>
<dbReference type="AlphaFoldDB" id="A0A7G6YC73"/>
<keyword evidence="1" id="KW-1133">Transmembrane helix</keyword>
<gene>
    <name evidence="2" type="ORF">F1C12_13820</name>
</gene>
<keyword evidence="1" id="KW-0472">Membrane</keyword>
<dbReference type="Pfam" id="PF12277">
    <property type="entry name" value="DUF3618"/>
    <property type="match status" value="1"/>
</dbReference>
<organism evidence="2 3">
    <name type="scientific">Leifsonia shinshuensis</name>
    <dbReference type="NCBI Taxonomy" id="150026"/>
    <lineage>
        <taxon>Bacteria</taxon>
        <taxon>Bacillati</taxon>
        <taxon>Actinomycetota</taxon>
        <taxon>Actinomycetes</taxon>
        <taxon>Micrococcales</taxon>
        <taxon>Microbacteriaceae</taxon>
        <taxon>Leifsonia</taxon>
    </lineage>
</organism>
<dbReference type="EMBL" id="CP043641">
    <property type="protein sequence ID" value="QNE36088.1"/>
    <property type="molecule type" value="Genomic_DNA"/>
</dbReference>
<evidence type="ECO:0000313" key="2">
    <source>
        <dbReference type="EMBL" id="QNE36088.1"/>
    </source>
</evidence>
<feature type="transmembrane region" description="Helical" evidence="1">
    <location>
        <begin position="45"/>
        <end position="66"/>
    </location>
</feature>
<dbReference type="RefSeq" id="WP_185275532.1">
    <property type="nucleotide sequence ID" value="NZ_CP043641.1"/>
</dbReference>
<reference evidence="3" key="1">
    <citation type="submission" date="2019-09" db="EMBL/GenBank/DDBJ databases">
        <title>Antimicrobial potential of Antarctic Bacteria.</title>
        <authorList>
            <person name="Benaud N."/>
            <person name="Edwards R.J."/>
            <person name="Ferrari B.C."/>
        </authorList>
    </citation>
    <scope>NUCLEOTIDE SEQUENCE [LARGE SCALE GENOMIC DNA]</scope>
    <source>
        <strain evidence="3">INR9</strain>
    </source>
</reference>
<dbReference type="Proteomes" id="UP000515511">
    <property type="component" value="Chromosome"/>
</dbReference>